<protein>
    <submittedName>
        <fullName evidence="1">Uncharacterized protein</fullName>
    </submittedName>
</protein>
<gene>
    <name evidence="1" type="ORF">OFUS_LOCUS13921</name>
</gene>
<dbReference type="AlphaFoldDB" id="A0A8S4P4S2"/>
<comment type="caution">
    <text evidence="1">The sequence shown here is derived from an EMBL/GenBank/DDBJ whole genome shotgun (WGS) entry which is preliminary data.</text>
</comment>
<proteinExistence type="predicted"/>
<name>A0A8S4P4S2_OWEFU</name>
<organism evidence="1 2">
    <name type="scientific">Owenia fusiformis</name>
    <name type="common">Polychaete worm</name>
    <dbReference type="NCBI Taxonomy" id="6347"/>
    <lineage>
        <taxon>Eukaryota</taxon>
        <taxon>Metazoa</taxon>
        <taxon>Spiralia</taxon>
        <taxon>Lophotrochozoa</taxon>
        <taxon>Annelida</taxon>
        <taxon>Polychaeta</taxon>
        <taxon>Sedentaria</taxon>
        <taxon>Canalipalpata</taxon>
        <taxon>Sabellida</taxon>
        <taxon>Oweniida</taxon>
        <taxon>Oweniidae</taxon>
        <taxon>Owenia</taxon>
    </lineage>
</organism>
<evidence type="ECO:0000313" key="2">
    <source>
        <dbReference type="Proteomes" id="UP000749559"/>
    </source>
</evidence>
<reference evidence="1" key="1">
    <citation type="submission" date="2022-03" db="EMBL/GenBank/DDBJ databases">
        <authorList>
            <person name="Martin C."/>
        </authorList>
    </citation>
    <scope>NUCLEOTIDE SEQUENCE</scope>
</reference>
<keyword evidence="2" id="KW-1185">Reference proteome</keyword>
<dbReference type="EMBL" id="CAIIXF020000007">
    <property type="protein sequence ID" value="CAH1788375.1"/>
    <property type="molecule type" value="Genomic_DNA"/>
</dbReference>
<dbReference type="Proteomes" id="UP000749559">
    <property type="component" value="Unassembled WGS sequence"/>
</dbReference>
<sequence>MLAVKPSVVLYTKKYKENYPELQERAKKSHAQVQAKAVQAKTEQDNIIRERNNIKAIQQKLAMQRIAKTLQDSVSPSQELNHVKLIQEKLAKTLNQNLSDEQKHAKLIQQKLGKAIQEELSHERNHAKLIQQRLAKAVQESLLKAKRARTSPPVCEMIRKKKKEKPQVAVVQRQVHGNTVFGVFTISVSMKNIFESVLYSKRIILYP</sequence>
<evidence type="ECO:0000313" key="1">
    <source>
        <dbReference type="EMBL" id="CAH1788375.1"/>
    </source>
</evidence>
<accession>A0A8S4P4S2</accession>